<keyword evidence="7" id="KW-0479">Metal-binding</keyword>
<evidence type="ECO:0000256" key="2">
    <source>
        <dbReference type="ARBA" id="ARBA00022741"/>
    </source>
</evidence>
<protein>
    <recommendedName>
        <fullName evidence="5 7">5-formyltetrahydrofolate cyclo-ligase</fullName>
        <ecNumber evidence="5 7">6.3.3.2</ecNumber>
    </recommendedName>
</protein>
<proteinExistence type="inferred from homology"/>
<comment type="similarity">
    <text evidence="1 7">Belongs to the 5-formyltetrahydrofolate cyclo-ligase family.</text>
</comment>
<feature type="binding site" evidence="6">
    <location>
        <begin position="7"/>
        <end position="11"/>
    </location>
    <ligand>
        <name>ATP</name>
        <dbReference type="ChEBI" id="CHEBI:30616"/>
    </ligand>
</feature>
<dbReference type="EC" id="6.3.3.2" evidence="5 7"/>
<name>A0AAW1D235_9HEMI</name>
<evidence type="ECO:0000256" key="5">
    <source>
        <dbReference type="ARBA" id="ARBA00038966"/>
    </source>
</evidence>
<evidence type="ECO:0000256" key="6">
    <source>
        <dbReference type="PIRSR" id="PIRSR006806-1"/>
    </source>
</evidence>
<sequence>MSGPTIKAVIRSQMKTRISNMSKESITQQSKYIAKQLINMPEFIESKRIGLYMSTPEEVQTDELVEHVLTNNKECFIPRYHSLQMEMVKLKSLDDFHNLPRNKWNIRQPLIKEERENAYLNGGLDLIVTPGLAFTPGGKRLGKGKGYYDRYLKEMKSFRKTEGKSLFVVGIAFNEQMLDDLFTEEHDYILDKVIYQK</sequence>
<dbReference type="Gene3D" id="3.40.50.10420">
    <property type="entry name" value="NagB/RpiA/CoA transferase-like"/>
    <property type="match status" value="1"/>
</dbReference>
<dbReference type="PANTHER" id="PTHR23407">
    <property type="entry name" value="ATPASE INHIBITOR/5-FORMYLTETRAHYDROFOLATE CYCLO-LIGASE"/>
    <property type="match status" value="1"/>
</dbReference>
<keyword evidence="2 6" id="KW-0547">Nucleotide-binding</keyword>
<feature type="binding site" evidence="6">
    <location>
        <position position="58"/>
    </location>
    <ligand>
        <name>substrate</name>
    </ligand>
</feature>
<dbReference type="AlphaFoldDB" id="A0AAW1D235"/>
<evidence type="ECO:0000313" key="8">
    <source>
        <dbReference type="EMBL" id="KAK9504766.1"/>
    </source>
</evidence>
<dbReference type="InterPro" id="IPR037171">
    <property type="entry name" value="NagB/RpiA_transferase-like"/>
</dbReference>
<accession>A0AAW1D235</accession>
<keyword evidence="3 6" id="KW-0067">ATP-binding</keyword>
<dbReference type="EMBL" id="JAPXFL010000006">
    <property type="protein sequence ID" value="KAK9504766.1"/>
    <property type="molecule type" value="Genomic_DNA"/>
</dbReference>
<feature type="binding site" evidence="6">
    <location>
        <begin position="140"/>
        <end position="148"/>
    </location>
    <ligand>
        <name>ATP</name>
        <dbReference type="ChEBI" id="CHEBI:30616"/>
    </ligand>
</feature>
<reference evidence="8 9" key="1">
    <citation type="submission" date="2022-12" db="EMBL/GenBank/DDBJ databases">
        <title>Chromosome-level genome assembly of true bugs.</title>
        <authorList>
            <person name="Ma L."/>
            <person name="Li H."/>
        </authorList>
    </citation>
    <scope>NUCLEOTIDE SEQUENCE [LARGE SCALE GENOMIC DNA]</scope>
    <source>
        <strain evidence="8">Lab_2022b</strain>
    </source>
</reference>
<dbReference type="FunFam" id="3.40.50.10420:FF:000007">
    <property type="entry name" value="5-formyltetrahydrofolate cyclo-ligase"/>
    <property type="match status" value="1"/>
</dbReference>
<dbReference type="GO" id="GO:0030272">
    <property type="term" value="F:5-formyltetrahydrofolate cyclo-ligase activity"/>
    <property type="evidence" value="ECO:0007669"/>
    <property type="project" value="UniProtKB-EC"/>
</dbReference>
<dbReference type="PIRSF" id="PIRSF006806">
    <property type="entry name" value="FTHF_cligase"/>
    <property type="match status" value="1"/>
</dbReference>
<dbReference type="PANTHER" id="PTHR23407:SF1">
    <property type="entry name" value="5-FORMYLTETRAHYDROFOLATE CYCLO-LIGASE"/>
    <property type="match status" value="1"/>
</dbReference>
<dbReference type="GO" id="GO:0005524">
    <property type="term" value="F:ATP binding"/>
    <property type="evidence" value="ECO:0007669"/>
    <property type="project" value="UniProtKB-KW"/>
</dbReference>
<comment type="caution">
    <text evidence="8">The sequence shown here is derived from an EMBL/GenBank/DDBJ whole genome shotgun (WGS) entry which is preliminary data.</text>
</comment>
<dbReference type="GO" id="GO:0005739">
    <property type="term" value="C:mitochondrion"/>
    <property type="evidence" value="ECO:0007669"/>
    <property type="project" value="TreeGrafter"/>
</dbReference>
<dbReference type="InterPro" id="IPR002698">
    <property type="entry name" value="FTHF_cligase"/>
</dbReference>
<evidence type="ECO:0000256" key="1">
    <source>
        <dbReference type="ARBA" id="ARBA00010638"/>
    </source>
</evidence>
<dbReference type="NCBIfam" id="TIGR02727">
    <property type="entry name" value="MTHFS_bact"/>
    <property type="match status" value="1"/>
</dbReference>
<comment type="cofactor">
    <cofactor evidence="7">
        <name>Mg(2+)</name>
        <dbReference type="ChEBI" id="CHEBI:18420"/>
    </cofactor>
</comment>
<evidence type="ECO:0000256" key="4">
    <source>
        <dbReference type="ARBA" id="ARBA00036539"/>
    </source>
</evidence>
<evidence type="ECO:0000256" key="7">
    <source>
        <dbReference type="RuleBase" id="RU361279"/>
    </source>
</evidence>
<comment type="catalytic activity">
    <reaction evidence="4 7">
        <text>(6S)-5-formyl-5,6,7,8-tetrahydrofolate + ATP = (6R)-5,10-methenyltetrahydrofolate + ADP + phosphate</text>
        <dbReference type="Rhea" id="RHEA:10488"/>
        <dbReference type="ChEBI" id="CHEBI:30616"/>
        <dbReference type="ChEBI" id="CHEBI:43474"/>
        <dbReference type="ChEBI" id="CHEBI:57455"/>
        <dbReference type="ChEBI" id="CHEBI:57457"/>
        <dbReference type="ChEBI" id="CHEBI:456216"/>
        <dbReference type="EC" id="6.3.3.2"/>
    </reaction>
</comment>
<keyword evidence="9" id="KW-1185">Reference proteome</keyword>
<gene>
    <name evidence="8" type="ORF">O3M35_008955</name>
</gene>
<evidence type="ECO:0000313" key="9">
    <source>
        <dbReference type="Proteomes" id="UP001461498"/>
    </source>
</evidence>
<organism evidence="8 9">
    <name type="scientific">Rhynocoris fuscipes</name>
    <dbReference type="NCBI Taxonomy" id="488301"/>
    <lineage>
        <taxon>Eukaryota</taxon>
        <taxon>Metazoa</taxon>
        <taxon>Ecdysozoa</taxon>
        <taxon>Arthropoda</taxon>
        <taxon>Hexapoda</taxon>
        <taxon>Insecta</taxon>
        <taxon>Pterygota</taxon>
        <taxon>Neoptera</taxon>
        <taxon>Paraneoptera</taxon>
        <taxon>Hemiptera</taxon>
        <taxon>Heteroptera</taxon>
        <taxon>Panheteroptera</taxon>
        <taxon>Cimicomorpha</taxon>
        <taxon>Reduviidae</taxon>
        <taxon>Harpactorinae</taxon>
        <taxon>Harpactorini</taxon>
        <taxon>Rhynocoris</taxon>
    </lineage>
</organism>
<dbReference type="InterPro" id="IPR024185">
    <property type="entry name" value="FTHF_cligase-like_sf"/>
</dbReference>
<feature type="binding site" evidence="6">
    <location>
        <position position="53"/>
    </location>
    <ligand>
        <name>substrate</name>
    </ligand>
</feature>
<dbReference type="Pfam" id="PF01812">
    <property type="entry name" value="5-FTHF_cyc-lig"/>
    <property type="match status" value="1"/>
</dbReference>
<keyword evidence="7" id="KW-0460">Magnesium</keyword>
<dbReference type="GO" id="GO:0009396">
    <property type="term" value="P:folic acid-containing compound biosynthetic process"/>
    <property type="evidence" value="ECO:0007669"/>
    <property type="project" value="TreeGrafter"/>
</dbReference>
<dbReference type="SUPFAM" id="SSF100950">
    <property type="entry name" value="NagB/RpiA/CoA transferase-like"/>
    <property type="match status" value="1"/>
</dbReference>
<dbReference type="Proteomes" id="UP001461498">
    <property type="component" value="Unassembled WGS sequence"/>
</dbReference>
<dbReference type="GO" id="GO:0046872">
    <property type="term" value="F:metal ion binding"/>
    <property type="evidence" value="ECO:0007669"/>
    <property type="project" value="UniProtKB-KW"/>
</dbReference>
<dbReference type="GO" id="GO:0035999">
    <property type="term" value="P:tetrahydrofolate interconversion"/>
    <property type="evidence" value="ECO:0007669"/>
    <property type="project" value="TreeGrafter"/>
</dbReference>
<evidence type="ECO:0000256" key="3">
    <source>
        <dbReference type="ARBA" id="ARBA00022840"/>
    </source>
</evidence>